<evidence type="ECO:0000256" key="1">
    <source>
        <dbReference type="SAM" id="MobiDB-lite"/>
    </source>
</evidence>
<dbReference type="AlphaFoldDB" id="A0A9Q1J4Y2"/>
<name>A0A9Q1J4Y2_SYNKA</name>
<proteinExistence type="predicted"/>
<accession>A0A9Q1J4Y2</accession>
<comment type="caution">
    <text evidence="2">The sequence shown here is derived from an EMBL/GenBank/DDBJ whole genome shotgun (WGS) entry which is preliminary data.</text>
</comment>
<reference evidence="2" key="1">
    <citation type="journal article" date="2023" name="Science">
        <title>Genome structures resolve the early diversification of teleost fishes.</title>
        <authorList>
            <person name="Parey E."/>
            <person name="Louis A."/>
            <person name="Montfort J."/>
            <person name="Bouchez O."/>
            <person name="Roques C."/>
            <person name="Iampietro C."/>
            <person name="Lluch J."/>
            <person name="Castinel A."/>
            <person name="Donnadieu C."/>
            <person name="Desvignes T."/>
            <person name="Floi Bucao C."/>
            <person name="Jouanno E."/>
            <person name="Wen M."/>
            <person name="Mejri S."/>
            <person name="Dirks R."/>
            <person name="Jansen H."/>
            <person name="Henkel C."/>
            <person name="Chen W.J."/>
            <person name="Zahm M."/>
            <person name="Cabau C."/>
            <person name="Klopp C."/>
            <person name="Thompson A.W."/>
            <person name="Robinson-Rechavi M."/>
            <person name="Braasch I."/>
            <person name="Lecointre G."/>
            <person name="Bobe J."/>
            <person name="Postlethwait J.H."/>
            <person name="Berthelot C."/>
            <person name="Roest Crollius H."/>
            <person name="Guiguen Y."/>
        </authorList>
    </citation>
    <scope>NUCLEOTIDE SEQUENCE</scope>
    <source>
        <strain evidence="2">WJC10195</strain>
    </source>
</reference>
<evidence type="ECO:0000313" key="3">
    <source>
        <dbReference type="Proteomes" id="UP001152622"/>
    </source>
</evidence>
<dbReference type="EMBL" id="JAINUF010000003">
    <property type="protein sequence ID" value="KAJ8367804.1"/>
    <property type="molecule type" value="Genomic_DNA"/>
</dbReference>
<sequence length="155" mass="17724">MSTWTEVQREMATLCCTGPKYRMMLLPGPEARKATSTTSVLLRTQEMQSTKLIPNSVWRNIQDQAVGRPMKASAHRKQRESDSSSRKLSSALFALTRGVSRWKNKVVMTQDVRATPETERAARMIPMVSWKDRNSTSFAMQAVRAAFDQNRSWHF</sequence>
<dbReference type="Proteomes" id="UP001152622">
    <property type="component" value="Chromosome 3"/>
</dbReference>
<dbReference type="OrthoDB" id="8986837at2759"/>
<gene>
    <name evidence="2" type="ORF">SKAU_G00078320</name>
</gene>
<evidence type="ECO:0000313" key="2">
    <source>
        <dbReference type="EMBL" id="KAJ8367804.1"/>
    </source>
</evidence>
<organism evidence="2 3">
    <name type="scientific">Synaphobranchus kaupii</name>
    <name type="common">Kaup's arrowtooth eel</name>
    <dbReference type="NCBI Taxonomy" id="118154"/>
    <lineage>
        <taxon>Eukaryota</taxon>
        <taxon>Metazoa</taxon>
        <taxon>Chordata</taxon>
        <taxon>Craniata</taxon>
        <taxon>Vertebrata</taxon>
        <taxon>Euteleostomi</taxon>
        <taxon>Actinopterygii</taxon>
        <taxon>Neopterygii</taxon>
        <taxon>Teleostei</taxon>
        <taxon>Anguilliformes</taxon>
        <taxon>Synaphobranchidae</taxon>
        <taxon>Synaphobranchus</taxon>
    </lineage>
</organism>
<feature type="region of interest" description="Disordered" evidence="1">
    <location>
        <begin position="66"/>
        <end position="87"/>
    </location>
</feature>
<keyword evidence="3" id="KW-1185">Reference proteome</keyword>
<protein>
    <submittedName>
        <fullName evidence="2">Uncharacterized protein</fullName>
    </submittedName>
</protein>